<accession>A0A850H709</accession>
<dbReference type="AlphaFoldDB" id="A0A850H709"/>
<gene>
    <name evidence="2" type="ORF">HUV48_11300</name>
</gene>
<dbReference type="Proteomes" id="UP000561438">
    <property type="component" value="Unassembled WGS sequence"/>
</dbReference>
<dbReference type="RefSeq" id="WP_176267906.1">
    <property type="nucleotide sequence ID" value="NZ_JABWGV010000004.1"/>
</dbReference>
<sequence>MKQTRLDIGELPEAPVAATEAFYAAWPARISDALDTAEAVVLVLPPADHTHHDWRLGAVRSLARQHAPKRVNMTAGSVAEAVDGIADYLAAAPGVTGQYLPARENEAAAA</sequence>
<reference evidence="2 3" key="1">
    <citation type="submission" date="2020-06" db="EMBL/GenBank/DDBJ databases">
        <title>Altererythrobacter sp. HHU K3-1.</title>
        <authorList>
            <person name="Zhang D."/>
            <person name="Xue H."/>
        </authorList>
    </citation>
    <scope>NUCLEOTIDE SEQUENCE [LARGE SCALE GENOMIC DNA]</scope>
    <source>
        <strain evidence="2 3">HHU K3-1</strain>
    </source>
</reference>
<evidence type="ECO:0000259" key="1">
    <source>
        <dbReference type="Pfam" id="PF21777"/>
    </source>
</evidence>
<comment type="caution">
    <text evidence="2">The sequence shown here is derived from an EMBL/GenBank/DDBJ whole genome shotgun (WGS) entry which is preliminary data.</text>
</comment>
<evidence type="ECO:0000313" key="3">
    <source>
        <dbReference type="Proteomes" id="UP000561438"/>
    </source>
</evidence>
<evidence type="ECO:0000313" key="2">
    <source>
        <dbReference type="EMBL" id="NVD45593.1"/>
    </source>
</evidence>
<organism evidence="2 3">
    <name type="scientific">Qipengyuania atrilutea</name>
    <dbReference type="NCBI Taxonomy" id="2744473"/>
    <lineage>
        <taxon>Bacteria</taxon>
        <taxon>Pseudomonadati</taxon>
        <taxon>Pseudomonadota</taxon>
        <taxon>Alphaproteobacteria</taxon>
        <taxon>Sphingomonadales</taxon>
        <taxon>Erythrobacteraceae</taxon>
        <taxon>Qipengyuania</taxon>
    </lineage>
</organism>
<dbReference type="EMBL" id="JABWGV010000004">
    <property type="protein sequence ID" value="NVD45593.1"/>
    <property type="molecule type" value="Genomic_DNA"/>
</dbReference>
<name>A0A850H709_9SPHN</name>
<proteinExistence type="predicted"/>
<feature type="domain" description="Short chain dehydrogenase-like proteobacteria" evidence="1">
    <location>
        <begin position="6"/>
        <end position="101"/>
    </location>
</feature>
<dbReference type="InterPro" id="IPR048623">
    <property type="entry name" value="SDR-like_proteobact"/>
</dbReference>
<dbReference type="Pfam" id="PF21777">
    <property type="entry name" value="SDR-like"/>
    <property type="match status" value="1"/>
</dbReference>
<protein>
    <recommendedName>
        <fullName evidence="1">Short chain dehydrogenase-like proteobacteria domain-containing protein</fullName>
    </recommendedName>
</protein>
<keyword evidence="3" id="KW-1185">Reference proteome</keyword>